<feature type="non-terminal residue" evidence="1">
    <location>
        <position position="1"/>
    </location>
</feature>
<proteinExistence type="predicted"/>
<protein>
    <submittedName>
        <fullName evidence="1">Uncharacterized protein</fullName>
    </submittedName>
</protein>
<reference evidence="1" key="1">
    <citation type="journal article" date="2014" name="Front. Microbiol.">
        <title>High frequency of phylogenetically diverse reductive dehalogenase-homologous genes in deep subseafloor sedimentary metagenomes.</title>
        <authorList>
            <person name="Kawai M."/>
            <person name="Futagami T."/>
            <person name="Toyoda A."/>
            <person name="Takaki Y."/>
            <person name="Nishi S."/>
            <person name="Hori S."/>
            <person name="Arai W."/>
            <person name="Tsubouchi T."/>
            <person name="Morono Y."/>
            <person name="Uchiyama I."/>
            <person name="Ito T."/>
            <person name="Fujiyama A."/>
            <person name="Inagaki F."/>
            <person name="Takami H."/>
        </authorList>
    </citation>
    <scope>NUCLEOTIDE SEQUENCE</scope>
    <source>
        <strain evidence="1">Expedition CK06-06</strain>
    </source>
</reference>
<comment type="caution">
    <text evidence="1">The sequence shown here is derived from an EMBL/GenBank/DDBJ whole genome shotgun (WGS) entry which is preliminary data.</text>
</comment>
<dbReference type="EMBL" id="BARV01046033">
    <property type="protein sequence ID" value="GAI62487.1"/>
    <property type="molecule type" value="Genomic_DNA"/>
</dbReference>
<feature type="non-terminal residue" evidence="1">
    <location>
        <position position="39"/>
    </location>
</feature>
<sequence length="39" mass="4511">EENEELVEEVLRLSGRPSEIEEPWEKALVVSVLDCLLEE</sequence>
<name>X1Q1U3_9ZZZZ</name>
<dbReference type="AlphaFoldDB" id="X1Q1U3"/>
<gene>
    <name evidence="1" type="ORF">S06H3_66985</name>
</gene>
<evidence type="ECO:0000313" key="1">
    <source>
        <dbReference type="EMBL" id="GAI62487.1"/>
    </source>
</evidence>
<accession>X1Q1U3</accession>
<organism evidence="1">
    <name type="scientific">marine sediment metagenome</name>
    <dbReference type="NCBI Taxonomy" id="412755"/>
    <lineage>
        <taxon>unclassified sequences</taxon>
        <taxon>metagenomes</taxon>
        <taxon>ecological metagenomes</taxon>
    </lineage>
</organism>